<dbReference type="Proteomes" id="UP001497482">
    <property type="component" value="Chromosome 1"/>
</dbReference>
<dbReference type="EMBL" id="OZ035823">
    <property type="protein sequence ID" value="CAL1569383.1"/>
    <property type="molecule type" value="Genomic_DNA"/>
</dbReference>
<protein>
    <recommendedName>
        <fullName evidence="4">Transposase</fullName>
    </recommendedName>
</protein>
<dbReference type="AlphaFoldDB" id="A0AAV2IVR9"/>
<feature type="region of interest" description="Disordered" evidence="1">
    <location>
        <begin position="237"/>
        <end position="291"/>
    </location>
</feature>
<evidence type="ECO:0000313" key="2">
    <source>
        <dbReference type="EMBL" id="CAL1569383.1"/>
    </source>
</evidence>
<gene>
    <name evidence="2" type="ORF">KC01_LOCUS1828</name>
</gene>
<sequence>MSSAKRRKTYAFHEEWETDFLFTNVNDKCVCLICGFSVAVGKRCNVQRHFVSVHGNFSHEFPTGSNLRKEKCDESVDASDTAQLALFVRMVFEDFSTKEEFLTLLPLKTSTRGIDIYNVVKGYVVDKKFPIRKLVSITSDGAPAMTGRHNGFIAHCKADPDFPKFLNYHYNQLHSTKGKATSELQIVPGGMRRGSRGSSPSYGHQVVKSRSLLYALAPVCIKKAAERSSNMLHRFTQSHSDRGKGLQTAGLMRTDTGTSRQITGTETSPGQRPTPPEPGQNEARSCFCARG</sequence>
<feature type="compositionally biased region" description="Polar residues" evidence="1">
    <location>
        <begin position="255"/>
        <end position="271"/>
    </location>
</feature>
<dbReference type="PANTHER" id="PTHR45913">
    <property type="entry name" value="EPM2A-INTERACTING PROTEIN 1"/>
    <property type="match status" value="1"/>
</dbReference>
<reference evidence="2 3" key="1">
    <citation type="submission" date="2024-04" db="EMBL/GenBank/DDBJ databases">
        <authorList>
            <person name="Waldvogel A.-M."/>
            <person name="Schoenle A."/>
        </authorList>
    </citation>
    <scope>NUCLEOTIDE SEQUENCE [LARGE SCALE GENOMIC DNA]</scope>
</reference>
<keyword evidence="3" id="KW-1185">Reference proteome</keyword>
<evidence type="ECO:0000256" key="1">
    <source>
        <dbReference type="SAM" id="MobiDB-lite"/>
    </source>
</evidence>
<evidence type="ECO:0000313" key="3">
    <source>
        <dbReference type="Proteomes" id="UP001497482"/>
    </source>
</evidence>
<evidence type="ECO:0008006" key="4">
    <source>
        <dbReference type="Google" id="ProtNLM"/>
    </source>
</evidence>
<organism evidence="2 3">
    <name type="scientific">Knipowitschia caucasica</name>
    <name type="common">Caucasian dwarf goby</name>
    <name type="synonym">Pomatoschistus caucasicus</name>
    <dbReference type="NCBI Taxonomy" id="637954"/>
    <lineage>
        <taxon>Eukaryota</taxon>
        <taxon>Metazoa</taxon>
        <taxon>Chordata</taxon>
        <taxon>Craniata</taxon>
        <taxon>Vertebrata</taxon>
        <taxon>Euteleostomi</taxon>
        <taxon>Actinopterygii</taxon>
        <taxon>Neopterygii</taxon>
        <taxon>Teleostei</taxon>
        <taxon>Neoteleostei</taxon>
        <taxon>Acanthomorphata</taxon>
        <taxon>Gobiaria</taxon>
        <taxon>Gobiiformes</taxon>
        <taxon>Gobioidei</taxon>
        <taxon>Gobiidae</taxon>
        <taxon>Gobiinae</taxon>
        <taxon>Knipowitschia</taxon>
    </lineage>
</organism>
<proteinExistence type="predicted"/>
<accession>A0AAV2IVR9</accession>
<name>A0AAV2IVR9_KNICA</name>
<dbReference type="PANTHER" id="PTHR45913:SF21">
    <property type="entry name" value="DUF4371 DOMAIN-CONTAINING PROTEIN"/>
    <property type="match status" value="1"/>
</dbReference>